<evidence type="ECO:0008006" key="2">
    <source>
        <dbReference type="Google" id="ProtNLM"/>
    </source>
</evidence>
<organism evidence="1">
    <name type="scientific">uncultured Sulfurovum sp</name>
    <dbReference type="NCBI Taxonomy" id="269237"/>
    <lineage>
        <taxon>Bacteria</taxon>
        <taxon>Pseudomonadati</taxon>
        <taxon>Campylobacterota</taxon>
        <taxon>Epsilonproteobacteria</taxon>
        <taxon>Campylobacterales</taxon>
        <taxon>Sulfurovaceae</taxon>
        <taxon>Sulfurovum</taxon>
        <taxon>environmental samples</taxon>
    </lineage>
</organism>
<proteinExistence type="predicted"/>
<dbReference type="Gene3D" id="2.160.20.70">
    <property type="match status" value="1"/>
</dbReference>
<evidence type="ECO:0000313" key="1">
    <source>
        <dbReference type="EMBL" id="CAA6822330.1"/>
    </source>
</evidence>
<reference evidence="1" key="1">
    <citation type="submission" date="2020-01" db="EMBL/GenBank/DDBJ databases">
        <authorList>
            <person name="Meier V. D."/>
            <person name="Meier V D."/>
        </authorList>
    </citation>
    <scope>NUCLEOTIDE SEQUENCE</scope>
    <source>
        <strain evidence="1">HLG_WM_MAG_03</strain>
    </source>
</reference>
<accession>A0A6S6TZQ1</accession>
<dbReference type="EMBL" id="CACVAR010000335">
    <property type="protein sequence ID" value="CAA6822330.1"/>
    <property type="molecule type" value="Genomic_DNA"/>
</dbReference>
<sequence length="210" mass="24094">MKSKQYSLKVFETTVGDELQFINFFESNYTLFKDHLIVIEGELSDNIRQYLEKKNLKYLNNVVLPKGRTRKALEEELSIENADAKFSEQMAKDELHKLENQLQNNLTVLDEMIRSGREVNIKGDLLLLNRVNSGATIKTSGNLIITQVVEGAIRCNGNFMMLTASPKANIVFHDVEVDNNLLEDRLNRVELKNNEIIITPVLKKEINWAL</sequence>
<protein>
    <recommendedName>
        <fullName evidence="2">Septum site-determining protein minC</fullName>
    </recommendedName>
</protein>
<gene>
    <name evidence="1" type="ORF">HELGO_WM22662</name>
</gene>
<name>A0A6S6TZQ1_9BACT</name>
<dbReference type="SUPFAM" id="SSF63848">
    <property type="entry name" value="Cell-division inhibitor MinC, C-terminal domain"/>
    <property type="match status" value="1"/>
</dbReference>
<dbReference type="AlphaFoldDB" id="A0A6S6TZQ1"/>
<dbReference type="InterPro" id="IPR036145">
    <property type="entry name" value="MinC_C_sf"/>
</dbReference>
<dbReference type="GO" id="GO:0000902">
    <property type="term" value="P:cell morphogenesis"/>
    <property type="evidence" value="ECO:0007669"/>
    <property type="project" value="InterPro"/>
</dbReference>
<dbReference type="InterPro" id="IPR016098">
    <property type="entry name" value="CAP/MinC_C"/>
</dbReference>